<dbReference type="Gene3D" id="3.30.1490.20">
    <property type="entry name" value="ATP-grasp fold, A domain"/>
    <property type="match status" value="1"/>
</dbReference>
<evidence type="ECO:0000256" key="3">
    <source>
        <dbReference type="ARBA" id="ARBA00022741"/>
    </source>
</evidence>
<feature type="domain" description="Biotin carboxylation" evidence="10">
    <location>
        <begin position="54"/>
        <end position="499"/>
    </location>
</feature>
<dbReference type="InterPro" id="IPR005481">
    <property type="entry name" value="BC-like_N"/>
</dbReference>
<reference evidence="11 12" key="1">
    <citation type="journal article" date="2010" name="J. Bacteriol.">
        <title>Biochemical characterization of a novel indole prenyltransferase from Streptomyces sp. SN-593.</title>
        <authorList>
            <person name="Takahashi S."/>
            <person name="Takagi H."/>
            <person name="Toyoda A."/>
            <person name="Uramoto M."/>
            <person name="Nogawa T."/>
            <person name="Ueki M."/>
            <person name="Sakaki Y."/>
            <person name="Osada H."/>
        </authorList>
    </citation>
    <scope>NUCLEOTIDE SEQUENCE [LARGE SCALE GENOMIC DNA]</scope>
    <source>
        <strain evidence="11 12">SN-593</strain>
    </source>
</reference>
<reference evidence="11 12" key="3">
    <citation type="journal article" date="2011" name="Nat. Chem. Biol.">
        <title>Reveromycin A biosynthesis uses RevG and RevJ for stereospecific spiroacetal formation.</title>
        <authorList>
            <person name="Takahashi S."/>
            <person name="Toyoda A."/>
            <person name="Sekiyama Y."/>
            <person name="Takagi H."/>
            <person name="Nogawa T."/>
            <person name="Uramoto M."/>
            <person name="Suzuki R."/>
            <person name="Koshino H."/>
            <person name="Kumano T."/>
            <person name="Panthee S."/>
            <person name="Dairi T."/>
            <person name="Ishikawa J."/>
            <person name="Ikeda H."/>
            <person name="Sakaki Y."/>
            <person name="Osada H."/>
        </authorList>
    </citation>
    <scope>NUCLEOTIDE SEQUENCE [LARGE SCALE GENOMIC DNA]</scope>
    <source>
        <strain evidence="11 12">SN-593</strain>
    </source>
</reference>
<dbReference type="SUPFAM" id="SSF51230">
    <property type="entry name" value="Single hybrid motif"/>
    <property type="match status" value="1"/>
</dbReference>
<dbReference type="Pfam" id="PF02785">
    <property type="entry name" value="Biotin_carb_C"/>
    <property type="match status" value="1"/>
</dbReference>
<accession>A0A7U3VRV9</accession>
<dbReference type="InterPro" id="IPR016185">
    <property type="entry name" value="PreATP-grasp_dom_sf"/>
</dbReference>
<dbReference type="Proteomes" id="UP000595703">
    <property type="component" value="Chromosome"/>
</dbReference>
<dbReference type="Gene3D" id="3.40.50.20">
    <property type="match status" value="1"/>
</dbReference>
<feature type="region of interest" description="Disordered" evidence="7">
    <location>
        <begin position="502"/>
        <end position="537"/>
    </location>
</feature>
<dbReference type="SUPFAM" id="SSF51246">
    <property type="entry name" value="Rudiment single hybrid motif"/>
    <property type="match status" value="1"/>
</dbReference>
<dbReference type="PANTHER" id="PTHR18866">
    <property type="entry name" value="CARBOXYLASE:PYRUVATE/ACETYL-COA/PROPIONYL-COA CARBOXYLASE"/>
    <property type="match status" value="1"/>
</dbReference>
<dbReference type="InterPro" id="IPR011054">
    <property type="entry name" value="Rudment_hybrid_motif"/>
</dbReference>
<dbReference type="SMART" id="SM00878">
    <property type="entry name" value="Biotin_carb_C"/>
    <property type="match status" value="1"/>
</dbReference>
<evidence type="ECO:0000256" key="2">
    <source>
        <dbReference type="ARBA" id="ARBA00022598"/>
    </source>
</evidence>
<dbReference type="InterPro" id="IPR001882">
    <property type="entry name" value="Biotin_BS"/>
</dbReference>
<evidence type="ECO:0000256" key="1">
    <source>
        <dbReference type="ARBA" id="ARBA00001953"/>
    </source>
</evidence>
<dbReference type="Pfam" id="PF21139">
    <property type="entry name" value="BT_MCC_alpha"/>
    <property type="match status" value="1"/>
</dbReference>
<dbReference type="GO" id="GO:0016874">
    <property type="term" value="F:ligase activity"/>
    <property type="evidence" value="ECO:0007669"/>
    <property type="project" value="UniProtKB-KW"/>
</dbReference>
<reference evidence="11 12" key="4">
    <citation type="journal article" date="2020" name="Sci. Rep.">
        <title>beta-carboline chemical signals induce reveromycin production through a LuxR family regulator in Streptomyces sp. SN-593.</title>
        <authorList>
            <person name="Panthee S."/>
            <person name="Kito N."/>
            <person name="Hayashi T."/>
            <person name="Shimizu T."/>
            <person name="Ishikawa J."/>
            <person name="Hamamoto H."/>
            <person name="Osada H."/>
            <person name="Takahashi S."/>
        </authorList>
    </citation>
    <scope>NUCLEOTIDE SEQUENCE [LARGE SCALE GENOMIC DNA]</scope>
    <source>
        <strain evidence="11 12">SN-593</strain>
    </source>
</reference>
<dbReference type="Pfam" id="PF02786">
    <property type="entry name" value="CPSase_L_D2"/>
    <property type="match status" value="1"/>
</dbReference>
<dbReference type="Gene3D" id="2.40.50.100">
    <property type="match status" value="1"/>
</dbReference>
<dbReference type="InterPro" id="IPR050856">
    <property type="entry name" value="Biotin_carboxylase_complex"/>
</dbReference>
<organism evidence="11 12">
    <name type="scientific">Actinacidiphila reveromycinica</name>
    <dbReference type="NCBI Taxonomy" id="659352"/>
    <lineage>
        <taxon>Bacteria</taxon>
        <taxon>Bacillati</taxon>
        <taxon>Actinomycetota</taxon>
        <taxon>Actinomycetes</taxon>
        <taxon>Kitasatosporales</taxon>
        <taxon>Streptomycetaceae</taxon>
        <taxon>Actinacidiphila</taxon>
    </lineage>
</organism>
<dbReference type="Gene3D" id="3.30.470.20">
    <property type="entry name" value="ATP-grasp fold, B domain"/>
    <property type="match status" value="1"/>
</dbReference>
<dbReference type="InterPro" id="IPR011764">
    <property type="entry name" value="Biotin_carboxylation_dom"/>
</dbReference>
<feature type="domain" description="ATP-grasp" evidence="9">
    <location>
        <begin position="160"/>
        <end position="361"/>
    </location>
</feature>
<dbReference type="PROSITE" id="PS50975">
    <property type="entry name" value="ATP_GRASP"/>
    <property type="match status" value="1"/>
</dbReference>
<evidence type="ECO:0000256" key="5">
    <source>
        <dbReference type="ARBA" id="ARBA00023267"/>
    </source>
</evidence>
<dbReference type="AlphaFoldDB" id="A0A7U3VRV9"/>
<protein>
    <submittedName>
        <fullName evidence="11">Putative acetyl/propionyl-CoA carboxylase alpha subunit</fullName>
    </submittedName>
</protein>
<keyword evidence="12" id="KW-1185">Reference proteome</keyword>
<dbReference type="GO" id="GO:0046872">
    <property type="term" value="F:metal ion binding"/>
    <property type="evidence" value="ECO:0007669"/>
    <property type="project" value="InterPro"/>
</dbReference>
<dbReference type="Pfam" id="PF00289">
    <property type="entry name" value="Biotin_carb_N"/>
    <property type="match status" value="1"/>
</dbReference>
<dbReference type="InterPro" id="IPR011053">
    <property type="entry name" value="Single_hybrid_motif"/>
</dbReference>
<evidence type="ECO:0000259" key="9">
    <source>
        <dbReference type="PROSITE" id="PS50975"/>
    </source>
</evidence>
<dbReference type="SUPFAM" id="SSF52440">
    <property type="entry name" value="PreATP-grasp domain"/>
    <property type="match status" value="1"/>
</dbReference>
<keyword evidence="3 6" id="KW-0547">Nucleotide-binding</keyword>
<dbReference type="InterPro" id="IPR005479">
    <property type="entry name" value="CPAse_ATP-bd"/>
</dbReference>
<comment type="cofactor">
    <cofactor evidence="1">
        <name>biotin</name>
        <dbReference type="ChEBI" id="CHEBI:57586"/>
    </cofactor>
</comment>
<evidence type="ECO:0000259" key="10">
    <source>
        <dbReference type="PROSITE" id="PS50979"/>
    </source>
</evidence>
<evidence type="ECO:0000313" key="12">
    <source>
        <dbReference type="Proteomes" id="UP000595703"/>
    </source>
</evidence>
<evidence type="ECO:0000256" key="6">
    <source>
        <dbReference type="PROSITE-ProRule" id="PRU00409"/>
    </source>
</evidence>
<dbReference type="EMBL" id="AP018365">
    <property type="protein sequence ID" value="BBB01215.1"/>
    <property type="molecule type" value="Genomic_DNA"/>
</dbReference>
<dbReference type="InterPro" id="IPR048429">
    <property type="entry name" value="MCC_alpha_BT"/>
</dbReference>
<dbReference type="PROSITE" id="PS00867">
    <property type="entry name" value="CPSASE_2"/>
    <property type="match status" value="1"/>
</dbReference>
<dbReference type="CDD" id="cd06850">
    <property type="entry name" value="biotinyl_domain"/>
    <property type="match status" value="1"/>
</dbReference>
<evidence type="ECO:0000256" key="7">
    <source>
        <dbReference type="SAM" id="MobiDB-lite"/>
    </source>
</evidence>
<evidence type="ECO:0000259" key="8">
    <source>
        <dbReference type="PROSITE" id="PS50968"/>
    </source>
</evidence>
<dbReference type="InterPro" id="IPR013815">
    <property type="entry name" value="ATP_grasp_subdomain_1"/>
</dbReference>
<proteinExistence type="predicted"/>
<keyword evidence="4 6" id="KW-0067">ATP-binding</keyword>
<dbReference type="InterPro" id="IPR005482">
    <property type="entry name" value="Biotin_COase_C"/>
</dbReference>
<dbReference type="InterPro" id="IPR000089">
    <property type="entry name" value="Biotin_lipoyl"/>
</dbReference>
<dbReference type="GO" id="GO:0005524">
    <property type="term" value="F:ATP binding"/>
    <property type="evidence" value="ECO:0007669"/>
    <property type="project" value="UniProtKB-UniRule"/>
</dbReference>
<gene>
    <name evidence="11" type="ORF">RVR_8502</name>
</gene>
<evidence type="ECO:0000256" key="4">
    <source>
        <dbReference type="ARBA" id="ARBA00022840"/>
    </source>
</evidence>
<keyword evidence="5" id="KW-0092">Biotin</keyword>
<keyword evidence="2" id="KW-0436">Ligase</keyword>
<sequence length="748" mass="77973">MDPMTEEARHSTRRPARPSAEPAGDPTAESPAQPTAQSPAQQPAPGPAPAAREQIRVVLVANRGEIARRVLRSCRTLGIGTVAVHSDPDAGAAHVREADRAVRLPGESAAETYLRGESVVAAALAAGADAVHPGYGFLSESARFAAAVREAGLTWIGPSPEAVAAMGSKTRAKELMAAAGVPLFTALDPDGVRPADLPVLVKAAAGGGGRGMRIVRELSALESELTAARAEARAAFGDGEVFVEPYAQGARHIEVQVLADAHGTVWVLGERDCSVQRRHQKVVEETPAPGLAATVRTALHDAAARAARAIGYEGAGTVEFLVGADGRPYFLEMNTRLQVEHPVTECVFGVDLVAWQIRIAEGAALPPDPPLPRGHAVEARLYAEDPARGWQPQAGPVHRLEVPGVDAEFTLPPGRDAGLRLDSGVTGGDTVGVHYDPMLAKVIAWAPTRAEAVRRLAVGLRRARIHGPLTNRQLITDILHHPDFAAARFDTGWLEGHLAELTGPRGQGGETGETGDAGARAGGSGATGGKGATGREERTAALAAALADAASRGVASAPPARPAPVAARLGGWRNLPSQPQVKRYRAQPSGTEHEVRYRLTRDGLTAEGHDGVVLVSAAPDRVVLEVTGVRRTLEVAAYGDQVFVDGPDGGVALVALPRFADPAEQVAPGSLRAPMPGTVVRIGRFAPGDKVERGEPLLWLEAMKMEHVVTAPTAGTLAELTAVVGAQVEPGAVLAVVKEDGNPPRQEP</sequence>
<dbReference type="InterPro" id="IPR011761">
    <property type="entry name" value="ATP-grasp"/>
</dbReference>
<dbReference type="SUPFAM" id="SSF56059">
    <property type="entry name" value="Glutathione synthetase ATP-binding domain-like"/>
    <property type="match status" value="1"/>
</dbReference>
<feature type="compositionally biased region" description="Gly residues" evidence="7">
    <location>
        <begin position="520"/>
        <end position="532"/>
    </location>
</feature>
<feature type="compositionally biased region" description="Low complexity" evidence="7">
    <location>
        <begin position="31"/>
        <end position="41"/>
    </location>
</feature>
<dbReference type="KEGG" id="arev:RVR_8502"/>
<reference evidence="11 12" key="2">
    <citation type="journal article" date="2011" name="J. Antibiot.">
        <title>Furaquinocins I and J: novel polyketide isoprenoid hybrid compounds from Streptomyces reveromyceticus SN-593.</title>
        <authorList>
            <person name="Panthee S."/>
            <person name="Takahashi S."/>
            <person name="Takagi H."/>
            <person name="Nogawa T."/>
            <person name="Oowada E."/>
            <person name="Uramoto M."/>
            <person name="Osada H."/>
        </authorList>
    </citation>
    <scope>NUCLEOTIDE SEQUENCE [LARGE SCALE GENOMIC DNA]</scope>
    <source>
        <strain evidence="11 12">SN-593</strain>
    </source>
</reference>
<feature type="region of interest" description="Disordered" evidence="7">
    <location>
        <begin position="1"/>
        <end position="50"/>
    </location>
</feature>
<dbReference type="PROSITE" id="PS00188">
    <property type="entry name" value="BIOTIN"/>
    <property type="match status" value="1"/>
</dbReference>
<name>A0A7U3VRV9_9ACTN</name>
<dbReference type="Pfam" id="PF00364">
    <property type="entry name" value="Biotin_lipoyl"/>
    <property type="match status" value="1"/>
</dbReference>
<feature type="domain" description="Lipoyl-binding" evidence="8">
    <location>
        <begin position="662"/>
        <end position="738"/>
    </location>
</feature>
<dbReference type="PROSITE" id="PS50979">
    <property type="entry name" value="BC"/>
    <property type="match status" value="1"/>
</dbReference>
<dbReference type="PANTHER" id="PTHR18866:SF126">
    <property type="entry name" value="BIOTIN CARBOXYLASE"/>
    <property type="match status" value="1"/>
</dbReference>
<feature type="compositionally biased region" description="Basic and acidic residues" evidence="7">
    <location>
        <begin position="1"/>
        <end position="10"/>
    </location>
</feature>
<dbReference type="FunFam" id="3.40.50.20:FF:000010">
    <property type="entry name" value="Propionyl-CoA carboxylase subunit alpha"/>
    <property type="match status" value="1"/>
</dbReference>
<evidence type="ECO:0000313" key="11">
    <source>
        <dbReference type="EMBL" id="BBB01215.1"/>
    </source>
</evidence>
<dbReference type="PROSITE" id="PS50968">
    <property type="entry name" value="BIOTINYL_LIPOYL"/>
    <property type="match status" value="1"/>
</dbReference>